<evidence type="ECO:0008006" key="3">
    <source>
        <dbReference type="Google" id="ProtNLM"/>
    </source>
</evidence>
<dbReference type="InterPro" id="IPR016024">
    <property type="entry name" value="ARM-type_fold"/>
</dbReference>
<proteinExistence type="predicted"/>
<gene>
    <name evidence="1" type="ORF">QN277_021072</name>
</gene>
<protein>
    <recommendedName>
        <fullName evidence="3">ARM repeat superfamily protein</fullName>
    </recommendedName>
</protein>
<comment type="caution">
    <text evidence="1">The sequence shown here is derived from an EMBL/GenBank/DDBJ whole genome shotgun (WGS) entry which is preliminary data.</text>
</comment>
<sequence>MATVSGVVSRQVLPACGNLCFFCPSLRARSRQPVKRYKKLIADIFPRNQEEGPNDRKIGKLCEYAAKNPLRIPKITGALERKCYKELRIENFQATKIVMCIYQKLLLSCKEQMPLFASSLLSIIHTLLDQTRQDEIRIVGCHTLFDFVNNQIDGTYLFTLEGYIPKLCQLAQEVGEDDRGRNLRSAALQVLSSMVWFMGKHSHISVEFDDIVYVVLENYQCHEKSSESLDPEHGPKNMWVQEVMKNDGRDSALPNAEMKIPPWSEIVDEKGKINVAMEDAKNPCFWSGVCLNNMANLAKEGTTVRRVMESLFRYCDNGNSWSMAHGIASSVLKDMLLIMDNMGKNSHVLLSMLVKHLDNKVVLRQPNLQLDIVEVTSLLAKHAKAQPSVSIVGALSDLMRHLRKSIQCSFETNLDADIVSWNKKFREAVDECLEQISIKVGEAGPILEAMGVMLENISTITAISRTTISAVYRTAQIVASLPNLSYQNKGFPETLFHQLVLAMVHPDQETRVGAHRIFSVVLVPTSVFPRPCSAVSYSRKALVVPQTISRTVSVFSSSAALFEKLRQDKCSSRENLCLNDKDIIAEEEQTDNKNSWMLGRLKSTYSRVYSSARDENSGNTANINFEAVSLRLCSHQINLLLSSIWAQSISSGNMPENYEAIAHTYSLVLLFSRDKNSFHEILVRSFQLAFSLWNISLKDRGMLPPSQRRSIFTLAVSMILFSSKSYNLAPVVHSAKAVLTEKNVDPFLHMVGDHKLQAVSFEPGNMTINYGSKEDNDRALNTLAEMSTTKHQTQDLFVSEIVRSLESLSEPAFSSIREQLQEEFSPDELCQFGSQLTVGLPKEKASKLSTDDELIPDLFDNQTNQSLELTVEVPSLLSANQLLESVLDTSEQVERISEPAACDVTYNDMAQNCEALLMGKQYMSGLMNPHQKQECLTDFPSQNYDNQLINMDFLSNLDVSSREVDNSFFHKNSSADLEKPSLWPFTAEYQNRPHSFHLPASSPYDNFLKAAGC</sequence>
<dbReference type="InterPro" id="IPR055296">
    <property type="entry name" value="SRL2-like"/>
</dbReference>
<accession>A0AAE1MSQ3</accession>
<dbReference type="Proteomes" id="UP001293593">
    <property type="component" value="Unassembled WGS sequence"/>
</dbReference>
<dbReference type="SUPFAM" id="SSF48371">
    <property type="entry name" value="ARM repeat"/>
    <property type="match status" value="1"/>
</dbReference>
<dbReference type="EMBL" id="JAWXYG010000005">
    <property type="protein sequence ID" value="KAK4272528.1"/>
    <property type="molecule type" value="Genomic_DNA"/>
</dbReference>
<organism evidence="1 2">
    <name type="scientific">Acacia crassicarpa</name>
    <name type="common">northern wattle</name>
    <dbReference type="NCBI Taxonomy" id="499986"/>
    <lineage>
        <taxon>Eukaryota</taxon>
        <taxon>Viridiplantae</taxon>
        <taxon>Streptophyta</taxon>
        <taxon>Embryophyta</taxon>
        <taxon>Tracheophyta</taxon>
        <taxon>Spermatophyta</taxon>
        <taxon>Magnoliopsida</taxon>
        <taxon>eudicotyledons</taxon>
        <taxon>Gunneridae</taxon>
        <taxon>Pentapetalae</taxon>
        <taxon>rosids</taxon>
        <taxon>fabids</taxon>
        <taxon>Fabales</taxon>
        <taxon>Fabaceae</taxon>
        <taxon>Caesalpinioideae</taxon>
        <taxon>mimosoid clade</taxon>
        <taxon>Acacieae</taxon>
        <taxon>Acacia</taxon>
    </lineage>
</organism>
<dbReference type="PANTHER" id="PTHR46087:SF9">
    <property type="entry name" value="ARM REPEAT SUPERFAMILY PROTEIN"/>
    <property type="match status" value="1"/>
</dbReference>
<evidence type="ECO:0000313" key="2">
    <source>
        <dbReference type="Proteomes" id="UP001293593"/>
    </source>
</evidence>
<dbReference type="Pfam" id="PF21052">
    <property type="entry name" value="EFR3_ARM"/>
    <property type="match status" value="1"/>
</dbReference>
<dbReference type="PANTHER" id="PTHR46087">
    <property type="entry name" value="PUTATIVE, EXPRESSED-RELATED"/>
    <property type="match status" value="1"/>
</dbReference>
<name>A0AAE1MSQ3_9FABA</name>
<reference evidence="1" key="1">
    <citation type="submission" date="2023-10" db="EMBL/GenBank/DDBJ databases">
        <title>Chromosome-level genome of the transformable northern wattle, Acacia crassicarpa.</title>
        <authorList>
            <person name="Massaro I."/>
            <person name="Sinha N.R."/>
            <person name="Poethig S."/>
            <person name="Leichty A.R."/>
        </authorList>
    </citation>
    <scope>NUCLEOTIDE SEQUENCE</scope>
    <source>
        <strain evidence="1">Acra3RX</strain>
        <tissue evidence="1">Leaf</tissue>
    </source>
</reference>
<keyword evidence="2" id="KW-1185">Reference proteome</keyword>
<evidence type="ECO:0000313" key="1">
    <source>
        <dbReference type="EMBL" id="KAK4272528.1"/>
    </source>
</evidence>
<dbReference type="AlphaFoldDB" id="A0AAE1MSQ3"/>
<dbReference type="InterPro" id="IPR049152">
    <property type="entry name" value="EFR3-like_ARM"/>
</dbReference>